<dbReference type="KEGG" id="tps:THAPSDRAFT_12123"/>
<dbReference type="InParanoid" id="B8CGI5"/>
<dbReference type="RefSeq" id="XP_002295200.1">
    <property type="nucleotide sequence ID" value="XM_002295164.1"/>
</dbReference>
<dbReference type="EMBL" id="CM000654">
    <property type="protein sequence ID" value="EED87504.1"/>
    <property type="molecule type" value="Genomic_DNA"/>
</dbReference>
<dbReference type="InterPro" id="IPR019524">
    <property type="entry name" value="B-solenoid_diatom-type"/>
</dbReference>
<evidence type="ECO:0000313" key="4">
    <source>
        <dbReference type="Proteomes" id="UP000001449"/>
    </source>
</evidence>
<feature type="domain" description="DUF7640" evidence="2">
    <location>
        <begin position="71"/>
        <end position="144"/>
    </location>
</feature>
<dbReference type="InterPro" id="IPR056057">
    <property type="entry name" value="DUF7640"/>
</dbReference>
<reference evidence="3 4" key="1">
    <citation type="journal article" date="2004" name="Science">
        <title>The genome of the diatom Thalassiosira pseudonana: ecology, evolution, and metabolism.</title>
        <authorList>
            <person name="Armbrust E.V."/>
            <person name="Berges J.A."/>
            <person name="Bowler C."/>
            <person name="Green B.R."/>
            <person name="Martinez D."/>
            <person name="Putnam N.H."/>
            <person name="Zhou S."/>
            <person name="Allen A.E."/>
            <person name="Apt K.E."/>
            <person name="Bechner M."/>
            <person name="Brzezinski M.A."/>
            <person name="Chaal B.K."/>
            <person name="Chiovitti A."/>
            <person name="Davis A.K."/>
            <person name="Demarest M.S."/>
            <person name="Detter J.C."/>
            <person name="Glavina T."/>
            <person name="Goodstein D."/>
            <person name="Hadi M.Z."/>
            <person name="Hellsten U."/>
            <person name="Hildebrand M."/>
            <person name="Jenkins B.D."/>
            <person name="Jurka J."/>
            <person name="Kapitonov V.V."/>
            <person name="Kroger N."/>
            <person name="Lau W.W."/>
            <person name="Lane T.W."/>
            <person name="Larimer F.W."/>
            <person name="Lippmeier J.C."/>
            <person name="Lucas S."/>
            <person name="Medina M."/>
            <person name="Montsant A."/>
            <person name="Obornik M."/>
            <person name="Parker M.S."/>
            <person name="Palenik B."/>
            <person name="Pazour G.J."/>
            <person name="Richardson P.M."/>
            <person name="Rynearson T.A."/>
            <person name="Saito M.A."/>
            <person name="Schwartz D.C."/>
            <person name="Thamatrakoln K."/>
            <person name="Valentin K."/>
            <person name="Vardi A."/>
            <person name="Wilkerson F.P."/>
            <person name="Rokhsar D.S."/>
        </authorList>
    </citation>
    <scope>NUCLEOTIDE SEQUENCE [LARGE SCALE GENOMIC DNA]</scope>
    <source>
        <strain evidence="3 4">CCMP1335</strain>
    </source>
</reference>
<dbReference type="HOGENOM" id="CLU_1771851_0_0_1"/>
<organism evidence="3 4">
    <name type="scientific">Thalassiosira pseudonana</name>
    <name type="common">Marine diatom</name>
    <name type="synonym">Cyclotella nana</name>
    <dbReference type="NCBI Taxonomy" id="35128"/>
    <lineage>
        <taxon>Eukaryota</taxon>
        <taxon>Sar</taxon>
        <taxon>Stramenopiles</taxon>
        <taxon>Ochrophyta</taxon>
        <taxon>Bacillariophyta</taxon>
        <taxon>Coscinodiscophyceae</taxon>
        <taxon>Thalassiosirophycidae</taxon>
        <taxon>Thalassiosirales</taxon>
        <taxon>Thalassiosiraceae</taxon>
        <taxon>Thalassiosira</taxon>
    </lineage>
</organism>
<dbReference type="PANTHER" id="PTHR22534:SF5">
    <property type="entry name" value="SRCR DOMAIN-CONTAINING PROTEIN"/>
    <property type="match status" value="1"/>
</dbReference>
<keyword evidence="4" id="KW-1185">Reference proteome</keyword>
<dbReference type="PaxDb" id="35128-Thaps12123"/>
<dbReference type="AlphaFoldDB" id="B8CGI5"/>
<sequence length="147" mass="15746">MVSESIITPEKKRVSEGKKSPSDRKERHKLNKKPRKVRQWKPNQDEEENFNGSTALGILQSTKTRILAAITCTMSNGSPGTKCDGTSACDGMDPEKVGCGSCNGSYACNGFGGASIGENSCNDYYACFNADAPEKSVYAKYCPGSGL</sequence>
<evidence type="ECO:0000256" key="1">
    <source>
        <dbReference type="SAM" id="MobiDB-lite"/>
    </source>
</evidence>
<feature type="region of interest" description="Disordered" evidence="1">
    <location>
        <begin position="1"/>
        <end position="52"/>
    </location>
</feature>
<feature type="compositionally biased region" description="Basic and acidic residues" evidence="1">
    <location>
        <begin position="9"/>
        <end position="25"/>
    </location>
</feature>
<proteinExistence type="predicted"/>
<evidence type="ECO:0000259" key="2">
    <source>
        <dbReference type="Pfam" id="PF24646"/>
    </source>
</evidence>
<dbReference type="Proteomes" id="UP000001449">
    <property type="component" value="Chromosome 23"/>
</dbReference>
<gene>
    <name evidence="3" type="ORF">THAPSDRAFT_12123</name>
</gene>
<dbReference type="PANTHER" id="PTHR22534">
    <property type="entry name" value="SRCR DOMAIN-CONTAINING PROTEIN"/>
    <property type="match status" value="1"/>
</dbReference>
<dbReference type="GeneID" id="7442697"/>
<reference evidence="3 4" key="2">
    <citation type="journal article" date="2008" name="Nature">
        <title>The Phaeodactylum genome reveals the evolutionary history of diatom genomes.</title>
        <authorList>
            <person name="Bowler C."/>
            <person name="Allen A.E."/>
            <person name="Badger J.H."/>
            <person name="Grimwood J."/>
            <person name="Jabbari K."/>
            <person name="Kuo A."/>
            <person name="Maheswari U."/>
            <person name="Martens C."/>
            <person name="Maumus F."/>
            <person name="Otillar R.P."/>
            <person name="Rayko E."/>
            <person name="Salamov A."/>
            <person name="Vandepoele K."/>
            <person name="Beszteri B."/>
            <person name="Gruber A."/>
            <person name="Heijde M."/>
            <person name="Katinka M."/>
            <person name="Mock T."/>
            <person name="Valentin K."/>
            <person name="Verret F."/>
            <person name="Berges J.A."/>
            <person name="Brownlee C."/>
            <person name="Cadoret J.P."/>
            <person name="Chiovitti A."/>
            <person name="Choi C.J."/>
            <person name="Coesel S."/>
            <person name="De Martino A."/>
            <person name="Detter J.C."/>
            <person name="Durkin C."/>
            <person name="Falciatore A."/>
            <person name="Fournet J."/>
            <person name="Haruta M."/>
            <person name="Huysman M.J."/>
            <person name="Jenkins B.D."/>
            <person name="Jiroutova K."/>
            <person name="Jorgensen R.E."/>
            <person name="Joubert Y."/>
            <person name="Kaplan A."/>
            <person name="Kroger N."/>
            <person name="Kroth P.G."/>
            <person name="La Roche J."/>
            <person name="Lindquist E."/>
            <person name="Lommer M."/>
            <person name="Martin-Jezequel V."/>
            <person name="Lopez P.J."/>
            <person name="Lucas S."/>
            <person name="Mangogna M."/>
            <person name="McGinnis K."/>
            <person name="Medlin L.K."/>
            <person name="Montsant A."/>
            <person name="Oudot-Le Secq M.P."/>
            <person name="Napoli C."/>
            <person name="Obornik M."/>
            <person name="Parker M.S."/>
            <person name="Petit J.L."/>
            <person name="Porcel B.M."/>
            <person name="Poulsen N."/>
            <person name="Robison M."/>
            <person name="Rychlewski L."/>
            <person name="Rynearson T.A."/>
            <person name="Schmutz J."/>
            <person name="Shapiro H."/>
            <person name="Siaut M."/>
            <person name="Stanley M."/>
            <person name="Sussman M.R."/>
            <person name="Taylor A.R."/>
            <person name="Vardi A."/>
            <person name="von Dassow P."/>
            <person name="Vyverman W."/>
            <person name="Willis A."/>
            <person name="Wyrwicz L.S."/>
            <person name="Rokhsar D.S."/>
            <person name="Weissenbach J."/>
            <person name="Armbrust E.V."/>
            <person name="Green B.R."/>
            <person name="Van de Peer Y."/>
            <person name="Grigoriev I.V."/>
        </authorList>
    </citation>
    <scope>NUCLEOTIDE SEQUENCE [LARGE SCALE GENOMIC DNA]</scope>
    <source>
        <strain evidence="3 4">CCMP1335</strain>
    </source>
</reference>
<accession>B8CGI5</accession>
<evidence type="ECO:0000313" key="3">
    <source>
        <dbReference type="EMBL" id="EED87504.1"/>
    </source>
</evidence>
<protein>
    <recommendedName>
        <fullName evidence="2">DUF7640 domain-containing protein</fullName>
    </recommendedName>
</protein>
<feature type="compositionally biased region" description="Basic residues" evidence="1">
    <location>
        <begin position="26"/>
        <end position="39"/>
    </location>
</feature>
<name>B8CGI5_THAPS</name>
<dbReference type="Pfam" id="PF24646">
    <property type="entry name" value="DUF7640"/>
    <property type="match status" value="1"/>
</dbReference>